<dbReference type="GO" id="GO:0033617">
    <property type="term" value="P:mitochondrial respiratory chain complex IV assembly"/>
    <property type="evidence" value="ECO:0007669"/>
    <property type="project" value="TreeGrafter"/>
</dbReference>
<accession>A0A5B8MJX3</accession>
<dbReference type="AlphaFoldDB" id="A0A5B8MJX3"/>
<organism evidence="3 4">
    <name type="scientific">Chloropicon primus</name>
    <dbReference type="NCBI Taxonomy" id="1764295"/>
    <lineage>
        <taxon>Eukaryota</taxon>
        <taxon>Viridiplantae</taxon>
        <taxon>Chlorophyta</taxon>
        <taxon>Chloropicophyceae</taxon>
        <taxon>Chloropicales</taxon>
        <taxon>Chloropicaceae</taxon>
        <taxon>Chloropicon</taxon>
    </lineage>
</organism>
<dbReference type="EMBL" id="CP031036">
    <property type="protein sequence ID" value="QDZ19995.1"/>
    <property type="molecule type" value="Genomic_DNA"/>
</dbReference>
<dbReference type="PANTHER" id="PTHR28627:SF1">
    <property type="entry name" value="CYTOCHROME C OXIDASE ASSEMBLY FACTOR 5"/>
    <property type="match status" value="1"/>
</dbReference>
<dbReference type="OrthoDB" id="282149at2759"/>
<dbReference type="Pfam" id="PF10203">
    <property type="entry name" value="Pet191_N"/>
    <property type="match status" value="1"/>
</dbReference>
<evidence type="ECO:0000313" key="4">
    <source>
        <dbReference type="Proteomes" id="UP000316726"/>
    </source>
</evidence>
<dbReference type="Proteomes" id="UP000316726">
    <property type="component" value="Chromosome 3"/>
</dbReference>
<keyword evidence="4" id="KW-1185">Reference proteome</keyword>
<keyword evidence="2" id="KW-1015">Disulfide bond</keyword>
<sequence>MPKACEGVMKDLAKCIADSKCIQEDMLSIEECVKRAEECSALRYTYSECKRGQVNMRTRIQGKKGY</sequence>
<evidence type="ECO:0000256" key="2">
    <source>
        <dbReference type="ARBA" id="ARBA00023157"/>
    </source>
</evidence>
<evidence type="ECO:0000256" key="1">
    <source>
        <dbReference type="ARBA" id="ARBA00007785"/>
    </source>
</evidence>
<dbReference type="STRING" id="1764295.A0A5B8MJX3"/>
<gene>
    <name evidence="3" type="ORF">A3770_03p25130</name>
</gene>
<dbReference type="PANTHER" id="PTHR28627">
    <property type="entry name" value="CYTOCHROME C OXIDASE ASSEMBLY FACTOR 5"/>
    <property type="match status" value="1"/>
</dbReference>
<name>A0A5B8MJX3_9CHLO</name>
<dbReference type="GO" id="GO:0005739">
    <property type="term" value="C:mitochondrion"/>
    <property type="evidence" value="ECO:0007669"/>
    <property type="project" value="TreeGrafter"/>
</dbReference>
<comment type="similarity">
    <text evidence="1">Belongs to the PET191 family.</text>
</comment>
<evidence type="ECO:0000313" key="3">
    <source>
        <dbReference type="EMBL" id="QDZ19995.1"/>
    </source>
</evidence>
<reference evidence="3 4" key="1">
    <citation type="submission" date="2018-07" db="EMBL/GenBank/DDBJ databases">
        <title>The complete nuclear genome of the prasinophyte Chloropicon primus (CCMP1205).</title>
        <authorList>
            <person name="Pombert J.-F."/>
            <person name="Otis C."/>
            <person name="Turmel M."/>
            <person name="Lemieux C."/>
        </authorList>
    </citation>
    <scope>NUCLEOTIDE SEQUENCE [LARGE SCALE GENOMIC DNA]</scope>
    <source>
        <strain evidence="3 4">CCMP1205</strain>
    </source>
</reference>
<protein>
    <submittedName>
        <fullName evidence="3">Cytochrome c oxidase assembly protein</fullName>
    </submittedName>
</protein>
<proteinExistence type="inferred from homology"/>
<dbReference type="InterPro" id="IPR018793">
    <property type="entry name" value="Cyt_c_oxidase_assmbl_Pet191"/>
</dbReference>